<dbReference type="InterPro" id="IPR020583">
    <property type="entry name" value="Inositol_monoP_metal-BS"/>
</dbReference>
<gene>
    <name evidence="5" type="ORF">NKI36_12070</name>
</gene>
<accession>A0ABV1YYH2</accession>
<keyword evidence="6" id="KW-1185">Reference proteome</keyword>
<organism evidence="5 6">
    <name type="scientific">Mesorhizobium caraganae</name>
    <dbReference type="NCBI Taxonomy" id="483206"/>
    <lineage>
        <taxon>Bacteria</taxon>
        <taxon>Pseudomonadati</taxon>
        <taxon>Pseudomonadota</taxon>
        <taxon>Alphaproteobacteria</taxon>
        <taxon>Hyphomicrobiales</taxon>
        <taxon>Phyllobacteriaceae</taxon>
        <taxon>Mesorhizobium</taxon>
    </lineage>
</organism>
<dbReference type="InterPro" id="IPR022337">
    <property type="entry name" value="Inositol_monophosphatase_SuhB"/>
</dbReference>
<evidence type="ECO:0000313" key="5">
    <source>
        <dbReference type="EMBL" id="MER9404787.1"/>
    </source>
</evidence>
<dbReference type="PANTHER" id="PTHR20854">
    <property type="entry name" value="INOSITOL MONOPHOSPHATASE"/>
    <property type="match status" value="1"/>
</dbReference>
<protein>
    <submittedName>
        <fullName evidence="5">Inositol monophosphatase family protein</fullName>
    </submittedName>
</protein>
<dbReference type="PROSITE" id="PS00629">
    <property type="entry name" value="IMP_1"/>
    <property type="match status" value="1"/>
</dbReference>
<evidence type="ECO:0000256" key="3">
    <source>
        <dbReference type="ARBA" id="ARBA00022801"/>
    </source>
</evidence>
<keyword evidence="2" id="KW-0479">Metal-binding</keyword>
<keyword evidence="3" id="KW-0378">Hydrolase</keyword>
<evidence type="ECO:0000256" key="2">
    <source>
        <dbReference type="ARBA" id="ARBA00022723"/>
    </source>
</evidence>
<keyword evidence="4" id="KW-0460">Magnesium</keyword>
<dbReference type="Pfam" id="PF00459">
    <property type="entry name" value="Inositol_P"/>
    <property type="match status" value="1"/>
</dbReference>
<evidence type="ECO:0000313" key="6">
    <source>
        <dbReference type="Proteomes" id="UP001433071"/>
    </source>
</evidence>
<dbReference type="Gene3D" id="3.30.540.10">
    <property type="entry name" value="Fructose-1,6-Bisphosphatase, subunit A, domain 1"/>
    <property type="match status" value="1"/>
</dbReference>
<evidence type="ECO:0000256" key="1">
    <source>
        <dbReference type="ARBA" id="ARBA00009759"/>
    </source>
</evidence>
<sequence length="271" mass="28526">MTHDLDQRMHFAIDLARRAGELGLKYFRDLENLTIESKGHQDLVSDGDREVELFIRAAIAAAYPQDGIVGEEHAAVEGSTGHVWVIDPIDGTANFVRGIPAWCVVIACAKDGEAVVGVIHEPSTGETFHGRRSGGAFVNGRPIKASTAGLGEGSVGTGLSNRAETKHVTVLIGLIMAEGGVFFRNASGALMLAYAASGRLLGYVEEHMNAWDCLAGMLLVEEAGGMVLKPDPKTVLAQGTQVIAGGKHVFPKLQALCAQAFGAAPTGIAQR</sequence>
<dbReference type="PANTHER" id="PTHR20854:SF4">
    <property type="entry name" value="INOSITOL-1-MONOPHOSPHATASE-RELATED"/>
    <property type="match status" value="1"/>
</dbReference>
<reference evidence="5 6" key="1">
    <citation type="journal article" date="2024" name="Proc. Natl. Acad. Sci. U.S.A.">
        <title>The evolutionary genomics of adaptation to stress in wild rhizobium bacteria.</title>
        <authorList>
            <person name="Kehlet-Delgado H."/>
            <person name="Montoya A.P."/>
            <person name="Jensen K.T."/>
            <person name="Wendlandt C.E."/>
            <person name="Dexheimer C."/>
            <person name="Roberts M."/>
            <person name="Torres Martinez L."/>
            <person name="Friesen M.L."/>
            <person name="Griffitts J.S."/>
            <person name="Porter S.S."/>
        </authorList>
    </citation>
    <scope>NUCLEOTIDE SEQUENCE [LARGE SCALE GENOMIC DNA]</scope>
    <source>
        <strain evidence="5 6">M0641</strain>
    </source>
</reference>
<dbReference type="SUPFAM" id="SSF56655">
    <property type="entry name" value="Carbohydrate phosphatase"/>
    <property type="match status" value="1"/>
</dbReference>
<comment type="similarity">
    <text evidence="1">Belongs to the inositol monophosphatase superfamily.</text>
</comment>
<comment type="caution">
    <text evidence="5">The sequence shown here is derived from an EMBL/GenBank/DDBJ whole genome shotgun (WGS) entry which is preliminary data.</text>
</comment>
<dbReference type="PRINTS" id="PR00377">
    <property type="entry name" value="IMPHPHTASES"/>
</dbReference>
<dbReference type="PRINTS" id="PR01959">
    <property type="entry name" value="SBIMPHPHTASE"/>
</dbReference>
<evidence type="ECO:0000256" key="4">
    <source>
        <dbReference type="ARBA" id="ARBA00022842"/>
    </source>
</evidence>
<dbReference type="Gene3D" id="3.40.190.80">
    <property type="match status" value="1"/>
</dbReference>
<dbReference type="EMBL" id="JAMYQB010000008">
    <property type="protein sequence ID" value="MER9404787.1"/>
    <property type="molecule type" value="Genomic_DNA"/>
</dbReference>
<dbReference type="InterPro" id="IPR000760">
    <property type="entry name" value="Inositol_monophosphatase-like"/>
</dbReference>
<dbReference type="CDD" id="cd01643">
    <property type="entry name" value="Bacterial_IMPase_like_2"/>
    <property type="match status" value="1"/>
</dbReference>
<dbReference type="RefSeq" id="WP_352557791.1">
    <property type="nucleotide sequence ID" value="NZ_JAMYQB010000008.1"/>
</dbReference>
<name>A0ABV1YYH2_9HYPH</name>
<dbReference type="Proteomes" id="UP001433071">
    <property type="component" value="Unassembled WGS sequence"/>
</dbReference>
<proteinExistence type="inferred from homology"/>